<name>A0ABR9X5X0_9RHOB</name>
<sequence>MKGFDPKFSDFPDYIIRITKEIWEDRGIETLNQYYAPEIPVRTPMGVSVGNQPVIAATMATCHEFPDRQIYTEDVIWSQDESGHFLSSHRLCTTSTHLRDGLFGPATGKAFKVNVIADCAARENAIDDEWLVRDYGGIVAQLGMEPRTFAQDLIRAEGGPEKARPAFTPAMDVPGPYKSTGNGNAWGQRYADSLQRIMGADFNHILEDYDRAVMGHYPGARSVVSREEVSAFWLGLRSSFPSATFTIHHKIGMDEGNHMPPRAAIRWSLDGVHDGWGTFGRPTGAKVHVMGMCHAEFGPWGLRREWALYDEIAIWKQILMQTGEA</sequence>
<protein>
    <submittedName>
        <fullName evidence="2">Ester cyclase</fullName>
    </submittedName>
</protein>
<gene>
    <name evidence="2" type="ORF">IQ782_18435</name>
</gene>
<dbReference type="InterPro" id="IPR037401">
    <property type="entry name" value="SnoaL-like"/>
</dbReference>
<dbReference type="EMBL" id="JADFFK010000014">
    <property type="protein sequence ID" value="MBE9638837.1"/>
    <property type="molecule type" value="Genomic_DNA"/>
</dbReference>
<dbReference type="Gene3D" id="3.10.450.50">
    <property type="match status" value="2"/>
</dbReference>
<dbReference type="RefSeq" id="WP_194136129.1">
    <property type="nucleotide sequence ID" value="NZ_JADFFK010000014.1"/>
</dbReference>
<proteinExistence type="predicted"/>
<reference evidence="2 3" key="1">
    <citation type="journal article" date="2021" name="Int. J. Syst. Evol. Microbiol.">
        <title>Salipiger mangrovisoli sp. nov., isolated from mangrove soil and the proposal for the reclassification of Paraphaeobacter pallidus as Salipiger pallidus comb. nov.</title>
        <authorList>
            <person name="Du J."/>
            <person name="Liu Y."/>
            <person name="Pei T."/>
            <person name="Deng M.R."/>
            <person name="Zhu H."/>
        </authorList>
    </citation>
    <scope>NUCLEOTIDE SEQUENCE [LARGE SCALE GENOMIC DNA]</scope>
    <source>
        <strain evidence="2 3">6D45A</strain>
    </source>
</reference>
<evidence type="ECO:0000259" key="1">
    <source>
        <dbReference type="Pfam" id="PF12680"/>
    </source>
</evidence>
<dbReference type="PANTHER" id="PTHR38436:SF1">
    <property type="entry name" value="ESTER CYCLASE"/>
    <property type="match status" value="1"/>
</dbReference>
<dbReference type="InterPro" id="IPR009959">
    <property type="entry name" value="Cyclase_SnoaL-like"/>
</dbReference>
<dbReference type="Pfam" id="PF07366">
    <property type="entry name" value="SnoaL"/>
    <property type="match status" value="1"/>
</dbReference>
<evidence type="ECO:0000313" key="3">
    <source>
        <dbReference type="Proteomes" id="UP000607796"/>
    </source>
</evidence>
<accession>A0ABR9X5X0</accession>
<dbReference type="InterPro" id="IPR032710">
    <property type="entry name" value="NTF2-like_dom_sf"/>
</dbReference>
<dbReference type="Pfam" id="PF12680">
    <property type="entry name" value="SnoaL_2"/>
    <property type="match status" value="1"/>
</dbReference>
<feature type="domain" description="SnoaL-like" evidence="1">
    <location>
        <begin position="199"/>
        <end position="297"/>
    </location>
</feature>
<comment type="caution">
    <text evidence="2">The sequence shown here is derived from an EMBL/GenBank/DDBJ whole genome shotgun (WGS) entry which is preliminary data.</text>
</comment>
<dbReference type="SUPFAM" id="SSF54427">
    <property type="entry name" value="NTF2-like"/>
    <property type="match status" value="2"/>
</dbReference>
<evidence type="ECO:0000313" key="2">
    <source>
        <dbReference type="EMBL" id="MBE9638837.1"/>
    </source>
</evidence>
<dbReference type="PANTHER" id="PTHR38436">
    <property type="entry name" value="POLYKETIDE CYCLASE SNOAL-LIKE DOMAIN"/>
    <property type="match status" value="1"/>
</dbReference>
<dbReference type="Proteomes" id="UP000607796">
    <property type="component" value="Unassembled WGS sequence"/>
</dbReference>
<organism evidence="2 3">
    <name type="scientific">Salipiger mangrovisoli</name>
    <dbReference type="NCBI Taxonomy" id="2865933"/>
    <lineage>
        <taxon>Bacteria</taxon>
        <taxon>Pseudomonadati</taxon>
        <taxon>Pseudomonadota</taxon>
        <taxon>Alphaproteobacteria</taxon>
        <taxon>Rhodobacterales</taxon>
        <taxon>Roseobacteraceae</taxon>
        <taxon>Salipiger</taxon>
    </lineage>
</organism>
<keyword evidence="3" id="KW-1185">Reference proteome</keyword>